<dbReference type="SUPFAM" id="SSF46785">
    <property type="entry name" value="Winged helix' DNA-binding domain"/>
    <property type="match status" value="1"/>
</dbReference>
<dbReference type="InterPro" id="IPR000835">
    <property type="entry name" value="HTH_MarR-typ"/>
</dbReference>
<evidence type="ECO:0000259" key="5">
    <source>
        <dbReference type="Pfam" id="PF12802"/>
    </source>
</evidence>
<name>H8GHR9_METAL</name>
<protein>
    <recommendedName>
        <fullName evidence="4">HTH-type transcriptional regulator</fullName>
    </recommendedName>
</protein>
<dbReference type="EMBL" id="CM001475">
    <property type="protein sequence ID" value="EIC31387.1"/>
    <property type="molecule type" value="Genomic_DNA"/>
</dbReference>
<dbReference type="InterPro" id="IPR036388">
    <property type="entry name" value="WH-like_DNA-bd_sf"/>
</dbReference>
<dbReference type="AlphaFoldDB" id="H8GHR9"/>
<evidence type="ECO:0000256" key="2">
    <source>
        <dbReference type="ARBA" id="ARBA00023125"/>
    </source>
</evidence>
<dbReference type="eggNOG" id="COG1510">
    <property type="taxonomic scope" value="Bacteria"/>
</dbReference>
<reference evidence="6 7" key="1">
    <citation type="journal article" date="2013" name="Genome Announc.">
        <title>Genome Sequence of the Obligate Gammaproteobacterial Methanotroph Methylomicrobium album Strain BG8.</title>
        <authorList>
            <person name="Kits K.D."/>
            <person name="Kalyuzhnaya M.G."/>
            <person name="Klotz M.G."/>
            <person name="Jetten M.S."/>
            <person name="Op den Camp H.J."/>
            <person name="Vuilleumier S."/>
            <person name="Bringel F."/>
            <person name="Dispirito A.A."/>
            <person name="Murrell J.C."/>
            <person name="Bruce D."/>
            <person name="Cheng J.F."/>
            <person name="Copeland A."/>
            <person name="Goodwin L."/>
            <person name="Hauser L."/>
            <person name="Lajus A."/>
            <person name="Land M.L."/>
            <person name="Lapidus A."/>
            <person name="Lucas S."/>
            <person name="Medigue C."/>
            <person name="Pitluck S."/>
            <person name="Woyke T."/>
            <person name="Zeytun A."/>
            <person name="Stein L.Y."/>
        </authorList>
    </citation>
    <scope>NUCLEOTIDE SEQUENCE [LARGE SCALE GENOMIC DNA]</scope>
    <source>
        <strain evidence="6 7">BG8</strain>
    </source>
</reference>
<dbReference type="InterPro" id="IPR052362">
    <property type="entry name" value="HTH-GbsR_regulator"/>
</dbReference>
<keyword evidence="3 4" id="KW-0804">Transcription</keyword>
<dbReference type="InterPro" id="IPR036390">
    <property type="entry name" value="WH_DNA-bd_sf"/>
</dbReference>
<evidence type="ECO:0000256" key="1">
    <source>
        <dbReference type="ARBA" id="ARBA00023015"/>
    </source>
</evidence>
<evidence type="ECO:0000313" key="6">
    <source>
        <dbReference type="EMBL" id="EIC31387.1"/>
    </source>
</evidence>
<dbReference type="STRING" id="686340.Metal_3742"/>
<evidence type="ECO:0000256" key="3">
    <source>
        <dbReference type="ARBA" id="ARBA00023163"/>
    </source>
</evidence>
<dbReference type="Pfam" id="PF12802">
    <property type="entry name" value="MarR_2"/>
    <property type="match status" value="1"/>
</dbReference>
<dbReference type="RefSeq" id="WP_005374701.1">
    <property type="nucleotide sequence ID" value="NZ_CM001475.1"/>
</dbReference>
<keyword evidence="2 4" id="KW-0238">DNA-binding</keyword>
<dbReference type="PANTHER" id="PTHR38465">
    <property type="entry name" value="HTH-TYPE TRANSCRIPTIONAL REGULATOR MJ1563-RELATED"/>
    <property type="match status" value="1"/>
</dbReference>
<dbReference type="HOGENOM" id="CLU_107540_0_0_6"/>
<gene>
    <name evidence="6" type="ORF">Metal_3742</name>
</gene>
<evidence type="ECO:0000313" key="7">
    <source>
        <dbReference type="Proteomes" id="UP000005090"/>
    </source>
</evidence>
<evidence type="ECO:0000256" key="4">
    <source>
        <dbReference type="PIRNR" id="PIRNR006707"/>
    </source>
</evidence>
<sequence length="179" mass="20526">MRLTNAMERFILHWGEMGARWGVNRSVAQIHALLYLSPKPLNAEEIADTLVLARSNVSTSLKELQSIGLIKVTHLEVGDRRDYFEAIKDVQEMFNIVVEGRRKREVDPTLSLLRDLSIEADADTETDPEVKKRIADMLDFLEVMTHWYDQLRKLPNSTLMQLVRLGDSVVKMLGFSKKS</sequence>
<dbReference type="GO" id="GO:0003677">
    <property type="term" value="F:DNA binding"/>
    <property type="evidence" value="ECO:0007669"/>
    <property type="project" value="UniProtKB-UniRule"/>
</dbReference>
<dbReference type="Proteomes" id="UP000005090">
    <property type="component" value="Chromosome"/>
</dbReference>
<accession>H8GHR9</accession>
<feature type="domain" description="HTH marR-type" evidence="5">
    <location>
        <begin position="22"/>
        <end position="81"/>
    </location>
</feature>
<proteinExistence type="inferred from homology"/>
<keyword evidence="7" id="KW-1185">Reference proteome</keyword>
<dbReference type="Gene3D" id="1.10.10.10">
    <property type="entry name" value="Winged helix-like DNA-binding domain superfamily/Winged helix DNA-binding domain"/>
    <property type="match status" value="1"/>
</dbReference>
<dbReference type="InterPro" id="IPR026282">
    <property type="entry name" value="MJ1563"/>
</dbReference>
<keyword evidence="1 4" id="KW-0805">Transcription regulation</keyword>
<dbReference type="GO" id="GO:0003700">
    <property type="term" value="F:DNA-binding transcription factor activity"/>
    <property type="evidence" value="ECO:0007669"/>
    <property type="project" value="InterPro"/>
</dbReference>
<dbReference type="PIRSF" id="PIRSF006707">
    <property type="entry name" value="MJ1563"/>
    <property type="match status" value="1"/>
</dbReference>
<organism evidence="6 7">
    <name type="scientific">Methylomicrobium album BG8</name>
    <dbReference type="NCBI Taxonomy" id="686340"/>
    <lineage>
        <taxon>Bacteria</taxon>
        <taxon>Pseudomonadati</taxon>
        <taxon>Pseudomonadota</taxon>
        <taxon>Gammaproteobacteria</taxon>
        <taxon>Methylococcales</taxon>
        <taxon>Methylococcaceae</taxon>
        <taxon>Methylomicrobium</taxon>
    </lineage>
</organism>
<dbReference type="PANTHER" id="PTHR38465:SF1">
    <property type="entry name" value="HTH-TYPE TRANSCRIPTIONAL REGULATOR MJ1563-RELATED"/>
    <property type="match status" value="1"/>
</dbReference>
<comment type="similarity">
    <text evidence="4">Belongs to the GbsR family.</text>
</comment>